<comment type="caution">
    <text evidence="1">The sequence shown here is derived from an EMBL/GenBank/DDBJ whole genome shotgun (WGS) entry which is preliminary data.</text>
</comment>
<dbReference type="EMBL" id="BLXT01000921">
    <property type="protein sequence ID" value="GFN81296.1"/>
    <property type="molecule type" value="Genomic_DNA"/>
</dbReference>
<evidence type="ECO:0000313" key="1">
    <source>
        <dbReference type="EMBL" id="GFN81296.1"/>
    </source>
</evidence>
<keyword evidence="2" id="KW-1185">Reference proteome</keyword>
<organism evidence="1 2">
    <name type="scientific">Plakobranchus ocellatus</name>
    <dbReference type="NCBI Taxonomy" id="259542"/>
    <lineage>
        <taxon>Eukaryota</taxon>
        <taxon>Metazoa</taxon>
        <taxon>Spiralia</taxon>
        <taxon>Lophotrochozoa</taxon>
        <taxon>Mollusca</taxon>
        <taxon>Gastropoda</taxon>
        <taxon>Heterobranchia</taxon>
        <taxon>Euthyneura</taxon>
        <taxon>Panpulmonata</taxon>
        <taxon>Sacoglossa</taxon>
        <taxon>Placobranchoidea</taxon>
        <taxon>Plakobranchidae</taxon>
        <taxon>Plakobranchus</taxon>
    </lineage>
</organism>
<proteinExistence type="predicted"/>
<dbReference type="Proteomes" id="UP000735302">
    <property type="component" value="Unassembled WGS sequence"/>
</dbReference>
<evidence type="ECO:0000313" key="2">
    <source>
        <dbReference type="Proteomes" id="UP000735302"/>
    </source>
</evidence>
<dbReference type="AlphaFoldDB" id="A0AAV3YFS7"/>
<gene>
    <name evidence="1" type="ORF">PoB_000780200</name>
</gene>
<reference evidence="1 2" key="1">
    <citation type="journal article" date="2021" name="Elife">
        <title>Chloroplast acquisition without the gene transfer in kleptoplastic sea slugs, Plakobranchus ocellatus.</title>
        <authorList>
            <person name="Maeda T."/>
            <person name="Takahashi S."/>
            <person name="Yoshida T."/>
            <person name="Shimamura S."/>
            <person name="Takaki Y."/>
            <person name="Nagai Y."/>
            <person name="Toyoda A."/>
            <person name="Suzuki Y."/>
            <person name="Arimoto A."/>
            <person name="Ishii H."/>
            <person name="Satoh N."/>
            <person name="Nishiyama T."/>
            <person name="Hasebe M."/>
            <person name="Maruyama T."/>
            <person name="Minagawa J."/>
            <person name="Obokata J."/>
            <person name="Shigenobu S."/>
        </authorList>
    </citation>
    <scope>NUCLEOTIDE SEQUENCE [LARGE SCALE GENOMIC DNA]</scope>
</reference>
<name>A0AAV3YFS7_9GAST</name>
<accession>A0AAV3YFS7</accession>
<protein>
    <submittedName>
        <fullName evidence="1">Ribonuclease hi</fullName>
    </submittedName>
</protein>
<sequence>MLQRVSGLLHINSRSFTICLKILHKQFVSAIGLQLEGSEGSLLGFGIGTNEASLQDTGDVPNGRRCIEKFKNMLAGFRKVALGEPCVAHPKPTHYRLPFSACSFTSFVEVFSQVGEYLMKVVCPPQDPNFLARRCGCKHLLYVSDQTSKLVFQGVMLYLELPLRLCPHSHSPGCLLTVCQPYRLFKTKISKLDIGRLYNSIRKFNVGIQGNENVDKLAKAALNRASCSGKLICWSDLKPKVNFYIHTVWLENWDAEGANKLHGVLPNLGEDLSKRGEGAGRKWETVMCRLRVGHTWLTQSYLLKNEYPNSLFCYACESLYTVWHILIECPDFQITRRQYFIVTDLYRLF</sequence>